<dbReference type="NCBIfam" id="TIGR01460">
    <property type="entry name" value="HAD-SF-IIA"/>
    <property type="match status" value="1"/>
</dbReference>
<dbReference type="EMBL" id="CP021780">
    <property type="protein sequence ID" value="ASA26170.1"/>
    <property type="molecule type" value="Genomic_DNA"/>
</dbReference>
<evidence type="ECO:0000256" key="2">
    <source>
        <dbReference type="PIRSR" id="PIRSR000915-1"/>
    </source>
</evidence>
<keyword evidence="6" id="KW-1185">Reference proteome</keyword>
<keyword evidence="1 4" id="KW-0460">Magnesium</keyword>
<dbReference type="InterPro" id="IPR006357">
    <property type="entry name" value="HAD-SF_hydro_IIA"/>
</dbReference>
<keyword evidence="1 4" id="KW-0479">Metal-binding</keyword>
<feature type="active site" description="Proton donor" evidence="2">
    <location>
        <position position="44"/>
    </location>
</feature>
<comment type="function">
    <text evidence="1">Catalyzes the dephosphorylation of 2-6 carbon acid sugars in vitro.</text>
</comment>
<dbReference type="AlphaFoldDB" id="A0A2Z2KQP8"/>
<feature type="binding site" evidence="3">
    <location>
        <position position="216"/>
    </location>
    <ligand>
        <name>substrate</name>
    </ligand>
</feature>
<dbReference type="GO" id="GO:0046872">
    <property type="term" value="F:metal ion binding"/>
    <property type="evidence" value="ECO:0007669"/>
    <property type="project" value="UniProtKB-KW"/>
</dbReference>
<dbReference type="PIRSF" id="PIRSF000915">
    <property type="entry name" value="PGP-type_phosphatase"/>
    <property type="match status" value="1"/>
</dbReference>
<feature type="binding site" evidence="4">
    <location>
        <position position="44"/>
    </location>
    <ligand>
        <name>Mg(2+)</name>
        <dbReference type="ChEBI" id="CHEBI:18420"/>
    </ligand>
</feature>
<dbReference type="PANTHER" id="PTHR19288">
    <property type="entry name" value="4-NITROPHENYLPHOSPHATASE-RELATED"/>
    <property type="match status" value="1"/>
</dbReference>
<dbReference type="GO" id="GO:0016791">
    <property type="term" value="F:phosphatase activity"/>
    <property type="evidence" value="ECO:0007669"/>
    <property type="project" value="TreeGrafter"/>
</dbReference>
<evidence type="ECO:0000313" key="5">
    <source>
        <dbReference type="EMBL" id="ASA26170.1"/>
    </source>
</evidence>
<comment type="cofactor">
    <cofactor evidence="4">
        <name>Mg(2+)</name>
        <dbReference type="ChEBI" id="CHEBI:18420"/>
    </cofactor>
    <text evidence="4">Divalent metal ions. Mg(2+) is the most effective.</text>
</comment>
<evidence type="ECO:0000256" key="4">
    <source>
        <dbReference type="PIRSR" id="PIRSR000915-3"/>
    </source>
</evidence>
<feature type="binding site" evidence="4">
    <location>
        <position position="42"/>
    </location>
    <ligand>
        <name>Mg(2+)</name>
        <dbReference type="ChEBI" id="CHEBI:18420"/>
    </ligand>
</feature>
<gene>
    <name evidence="5" type="ORF">B9T62_03910</name>
</gene>
<dbReference type="SUPFAM" id="SSF56784">
    <property type="entry name" value="HAD-like"/>
    <property type="match status" value="1"/>
</dbReference>
<dbReference type="KEGG" id="pdh:B9T62_03910"/>
<dbReference type="InterPro" id="IPR023214">
    <property type="entry name" value="HAD_sf"/>
</dbReference>
<accession>A0A2Z2KQP8</accession>
<comment type="similarity">
    <text evidence="1">Belongs to the HAD-like hydrolase superfamily. NagD family.</text>
</comment>
<dbReference type="EC" id="3.1.3.-" evidence="1"/>
<dbReference type="PANTHER" id="PTHR19288:SF46">
    <property type="entry name" value="HALOACID DEHALOGENASE-LIKE HYDROLASE DOMAIN-CONTAINING PROTEIN 2"/>
    <property type="match status" value="1"/>
</dbReference>
<sequence>METADSLCLLSCAGYRVFWFVSIKEAAFPLQDVLAYETYFFDLDGTIFIGDLLLPGVRQTLQYLREQGKQVLFLSNTTIRTREECRNRLRQLGLEAHTDEVVTAASVSAVYFREMPGRPKVLVIGEQALQDEMAGGHTVLTDDPVEATHVLVGMDREFTYEKLHRAMKAVRAGALLIAANPDPNCPVVGDLIPDTWAMVKAIEAASCGTVQEIIGKPSAYYAEKVLEQSGTKRENCLMVGDRMDTDIRFGLSHGISTALVLTGVTAREDLEQYSIRPDHIWTSMAEMLQGLSPLS</sequence>
<dbReference type="Proteomes" id="UP000249890">
    <property type="component" value="Chromosome"/>
</dbReference>
<evidence type="ECO:0000256" key="1">
    <source>
        <dbReference type="PIRNR" id="PIRNR000915"/>
    </source>
</evidence>
<dbReference type="OrthoDB" id="9810449at2"/>
<organism evidence="5 6">
    <name type="scientific">Paenibacillus donghaensis</name>
    <dbReference type="NCBI Taxonomy" id="414771"/>
    <lineage>
        <taxon>Bacteria</taxon>
        <taxon>Bacillati</taxon>
        <taxon>Bacillota</taxon>
        <taxon>Bacilli</taxon>
        <taxon>Bacillales</taxon>
        <taxon>Paenibacillaceae</taxon>
        <taxon>Paenibacillus</taxon>
    </lineage>
</organism>
<feature type="active site" description="Nucleophile" evidence="2">
    <location>
        <position position="42"/>
    </location>
</feature>
<dbReference type="Gene3D" id="3.40.50.1000">
    <property type="entry name" value="HAD superfamily/HAD-like"/>
    <property type="match status" value="2"/>
</dbReference>
<proteinExistence type="inferred from homology"/>
<protein>
    <recommendedName>
        <fullName evidence="1">Acid sugar phosphatase</fullName>
        <ecNumber evidence="1">3.1.3.-</ecNumber>
    </recommendedName>
</protein>
<evidence type="ECO:0000313" key="6">
    <source>
        <dbReference type="Proteomes" id="UP000249890"/>
    </source>
</evidence>
<dbReference type="Pfam" id="PF13344">
    <property type="entry name" value="Hydrolase_6"/>
    <property type="match status" value="1"/>
</dbReference>
<reference evidence="5 6" key="1">
    <citation type="submission" date="2017-06" db="EMBL/GenBank/DDBJ databases">
        <title>Complete genome sequence of Paenibacillus donghaensis KCTC 13049T isolated from East Sea sediment, South Korea.</title>
        <authorList>
            <person name="Jung B.K."/>
            <person name="Hong S.-J."/>
            <person name="Shin J.-H."/>
        </authorList>
    </citation>
    <scope>NUCLEOTIDE SEQUENCE [LARGE SCALE GENOMIC DNA]</scope>
    <source>
        <strain evidence="5 6">KCTC 13049</strain>
    </source>
</reference>
<feature type="binding site" evidence="4">
    <location>
        <position position="241"/>
    </location>
    <ligand>
        <name>Mg(2+)</name>
        <dbReference type="ChEBI" id="CHEBI:18420"/>
    </ligand>
</feature>
<dbReference type="InterPro" id="IPR036412">
    <property type="entry name" value="HAD-like_sf"/>
</dbReference>
<evidence type="ECO:0000256" key="3">
    <source>
        <dbReference type="PIRSR" id="PIRSR000915-2"/>
    </source>
</evidence>
<dbReference type="Pfam" id="PF13242">
    <property type="entry name" value="Hydrolase_like"/>
    <property type="match status" value="1"/>
</dbReference>
<dbReference type="GO" id="GO:0005737">
    <property type="term" value="C:cytoplasm"/>
    <property type="evidence" value="ECO:0007669"/>
    <property type="project" value="TreeGrafter"/>
</dbReference>
<name>A0A2Z2KQP8_9BACL</name>